<dbReference type="EC" id="1.11.1.7" evidence="3 18"/>
<feature type="binding site" evidence="15">
    <location>
        <position position="248"/>
    </location>
    <ligand>
        <name>Ca(2+)</name>
        <dbReference type="ChEBI" id="CHEBI:29108"/>
        <label>2</label>
    </ligand>
</feature>
<feature type="site" description="Transition state stabilizer" evidence="16">
    <location>
        <position position="63"/>
    </location>
</feature>
<evidence type="ECO:0000313" key="20">
    <source>
        <dbReference type="Proteomes" id="UP000813463"/>
    </source>
</evidence>
<evidence type="ECO:0000256" key="7">
    <source>
        <dbReference type="ARBA" id="ARBA00022723"/>
    </source>
</evidence>
<evidence type="ECO:0000256" key="14">
    <source>
        <dbReference type="PIRSR" id="PIRSR600823-2"/>
    </source>
</evidence>
<dbReference type="GO" id="GO:0042744">
    <property type="term" value="P:hydrogen peroxide catabolic process"/>
    <property type="evidence" value="ECO:0007669"/>
    <property type="project" value="UniProtKB-KW"/>
</dbReference>
<evidence type="ECO:0000256" key="4">
    <source>
        <dbReference type="ARBA" id="ARBA00022525"/>
    </source>
</evidence>
<feature type="binding site" evidence="15">
    <location>
        <position position="253"/>
    </location>
    <ligand>
        <name>Ca(2+)</name>
        <dbReference type="ChEBI" id="CHEBI:29108"/>
        <label>2</label>
    </ligand>
</feature>
<dbReference type="RefSeq" id="XP_021847644.2">
    <property type="nucleotide sequence ID" value="XM_021991952.2"/>
</dbReference>
<comment type="function">
    <text evidence="2">Removal of H(2)O(2), oxidation of toxic reductants, biosynthesis and degradation of lignin, suberization, auxin catabolism, response to environmental stresses such as wounding, pathogen attack and oxidative stress. These functions might be dependent on each isozyme/isoform in each plant tissue.</text>
</comment>
<feature type="binding site" evidence="15">
    <location>
        <position position="245"/>
    </location>
    <ligand>
        <name>Ca(2+)</name>
        <dbReference type="ChEBI" id="CHEBI:29108"/>
        <label>2</label>
    </ligand>
</feature>
<dbReference type="GeneID" id="110787344"/>
<keyword evidence="9 18" id="KW-0560">Oxidoreductase</keyword>
<dbReference type="InterPro" id="IPR002016">
    <property type="entry name" value="Haem_peroxidase"/>
</dbReference>
<evidence type="ECO:0000256" key="15">
    <source>
        <dbReference type="PIRSR" id="PIRSR600823-3"/>
    </source>
</evidence>
<feature type="domain" description="Plant heme peroxidase family profile" evidence="19">
    <location>
        <begin position="26"/>
        <end position="322"/>
    </location>
</feature>
<reference evidence="21" key="2">
    <citation type="submission" date="2025-08" db="UniProtKB">
        <authorList>
            <consortium name="RefSeq"/>
        </authorList>
    </citation>
    <scope>IDENTIFICATION</scope>
    <source>
        <tissue evidence="21">Leaf</tissue>
    </source>
</reference>
<keyword evidence="20" id="KW-1185">Reference proteome</keyword>
<evidence type="ECO:0000256" key="1">
    <source>
        <dbReference type="ARBA" id="ARBA00000189"/>
    </source>
</evidence>
<evidence type="ECO:0000256" key="10">
    <source>
        <dbReference type="ARBA" id="ARBA00023004"/>
    </source>
</evidence>
<comment type="similarity">
    <text evidence="18">Belongs to the peroxidase family. Classical plant (class III) peroxidase subfamily.</text>
</comment>
<keyword evidence="18" id="KW-0732">Signal</keyword>
<evidence type="ECO:0000256" key="18">
    <source>
        <dbReference type="RuleBase" id="RU362060"/>
    </source>
</evidence>
<dbReference type="Gene3D" id="1.10.420.10">
    <property type="entry name" value="Peroxidase, domain 2"/>
    <property type="match status" value="1"/>
</dbReference>
<keyword evidence="8 15" id="KW-0106">Calcium</keyword>
<evidence type="ECO:0000256" key="2">
    <source>
        <dbReference type="ARBA" id="ARBA00002322"/>
    </source>
</evidence>
<evidence type="ECO:0000256" key="11">
    <source>
        <dbReference type="ARBA" id="ARBA00023157"/>
    </source>
</evidence>
<dbReference type="InterPro" id="IPR010255">
    <property type="entry name" value="Haem_peroxidase_sf"/>
</dbReference>
<keyword evidence="4 18" id="KW-0964">Secreted</keyword>
<dbReference type="InterPro" id="IPR000823">
    <property type="entry name" value="Peroxidase_pln"/>
</dbReference>
<dbReference type="AlphaFoldDB" id="A0A9R0JUM2"/>
<dbReference type="SUPFAM" id="SSF48113">
    <property type="entry name" value="Heme-dependent peroxidases"/>
    <property type="match status" value="1"/>
</dbReference>
<evidence type="ECO:0000256" key="3">
    <source>
        <dbReference type="ARBA" id="ARBA00012313"/>
    </source>
</evidence>
<dbReference type="PROSITE" id="PS50873">
    <property type="entry name" value="PEROXIDASE_4"/>
    <property type="match status" value="1"/>
</dbReference>
<dbReference type="Proteomes" id="UP000813463">
    <property type="component" value="Chromosome 3"/>
</dbReference>
<feature type="binding site" evidence="15">
    <location>
        <position position="75"/>
    </location>
    <ligand>
        <name>Ca(2+)</name>
        <dbReference type="ChEBI" id="CHEBI:29108"/>
        <label>1</label>
    </ligand>
</feature>
<feature type="binding site" evidence="15">
    <location>
        <position position="77"/>
    </location>
    <ligand>
        <name>Ca(2+)</name>
        <dbReference type="ChEBI" id="CHEBI:29108"/>
        <label>1</label>
    </ligand>
</feature>
<evidence type="ECO:0000256" key="13">
    <source>
        <dbReference type="PIRSR" id="PIRSR600823-1"/>
    </source>
</evidence>
<accession>A0A9R0JUM2</accession>
<comment type="subcellular location">
    <subcellularLocation>
        <location evidence="18">Secreted</location>
    </subcellularLocation>
</comment>
<dbReference type="Pfam" id="PF00141">
    <property type="entry name" value="peroxidase"/>
    <property type="match status" value="1"/>
</dbReference>
<dbReference type="GO" id="GO:0140825">
    <property type="term" value="F:lactoperoxidase activity"/>
    <property type="evidence" value="ECO:0007669"/>
    <property type="project" value="UniProtKB-EC"/>
</dbReference>
<evidence type="ECO:0000256" key="16">
    <source>
        <dbReference type="PIRSR" id="PIRSR600823-4"/>
    </source>
</evidence>
<feature type="binding site" evidence="14">
    <location>
        <position position="161"/>
    </location>
    <ligand>
        <name>substrate</name>
    </ligand>
</feature>
<dbReference type="KEGG" id="soe:110787344"/>
<evidence type="ECO:0000256" key="9">
    <source>
        <dbReference type="ARBA" id="ARBA00023002"/>
    </source>
</evidence>
<evidence type="ECO:0000256" key="12">
    <source>
        <dbReference type="ARBA" id="ARBA00023324"/>
    </source>
</evidence>
<organism evidence="20 21">
    <name type="scientific">Spinacia oleracea</name>
    <name type="common">Spinach</name>
    <dbReference type="NCBI Taxonomy" id="3562"/>
    <lineage>
        <taxon>Eukaryota</taxon>
        <taxon>Viridiplantae</taxon>
        <taxon>Streptophyta</taxon>
        <taxon>Embryophyta</taxon>
        <taxon>Tracheophyta</taxon>
        <taxon>Spermatophyta</taxon>
        <taxon>Magnoliopsida</taxon>
        <taxon>eudicotyledons</taxon>
        <taxon>Gunneridae</taxon>
        <taxon>Pentapetalae</taxon>
        <taxon>Caryophyllales</taxon>
        <taxon>Chenopodiaceae</taxon>
        <taxon>Chenopodioideae</taxon>
        <taxon>Anserineae</taxon>
        <taxon>Spinacia</taxon>
    </lineage>
</organism>
<evidence type="ECO:0000256" key="8">
    <source>
        <dbReference type="ARBA" id="ARBA00022837"/>
    </source>
</evidence>
<dbReference type="GO" id="GO:0006950">
    <property type="term" value="P:response to stress"/>
    <property type="evidence" value="ECO:0000318"/>
    <property type="project" value="GO_Central"/>
</dbReference>
<proteinExistence type="inferred from homology"/>
<feature type="disulfide bond" evidence="17">
    <location>
        <begin position="36"/>
        <end position="115"/>
    </location>
</feature>
<feature type="disulfide bond" evidence="17">
    <location>
        <begin position="69"/>
        <end position="74"/>
    </location>
</feature>
<feature type="signal peptide" evidence="18">
    <location>
        <begin position="1"/>
        <end position="25"/>
    </location>
</feature>
<comment type="cofactor">
    <cofactor evidence="15 18">
        <name>heme b</name>
        <dbReference type="ChEBI" id="CHEBI:60344"/>
    </cofactor>
    <text evidence="15 18">Binds 1 heme b (iron(II)-protoporphyrin IX) group per subunit.</text>
</comment>
<evidence type="ECO:0000256" key="5">
    <source>
        <dbReference type="ARBA" id="ARBA00022559"/>
    </source>
</evidence>
<dbReference type="PANTHER" id="PTHR31517">
    <property type="match status" value="1"/>
</dbReference>
<dbReference type="PRINTS" id="PR00461">
    <property type="entry name" value="PLPEROXIDASE"/>
</dbReference>
<feature type="binding site" evidence="15">
    <location>
        <position position="89"/>
    </location>
    <ligand>
        <name>Ca(2+)</name>
        <dbReference type="ChEBI" id="CHEBI:29108"/>
        <label>1</label>
    </ligand>
</feature>
<feature type="binding site" evidence="15">
    <location>
        <position position="73"/>
    </location>
    <ligand>
        <name>Ca(2+)</name>
        <dbReference type="ChEBI" id="CHEBI:29108"/>
        <label>1</label>
    </ligand>
</feature>
<dbReference type="GO" id="GO:0009505">
    <property type="term" value="C:plant-type cell wall"/>
    <property type="evidence" value="ECO:0000318"/>
    <property type="project" value="GO_Central"/>
</dbReference>
<gene>
    <name evidence="21" type="primary">LOC110787344</name>
</gene>
<dbReference type="InterPro" id="IPR033905">
    <property type="entry name" value="Secretory_peroxidase"/>
</dbReference>
<dbReference type="GO" id="GO:0046872">
    <property type="term" value="F:metal ion binding"/>
    <property type="evidence" value="ECO:0007669"/>
    <property type="project" value="UniProtKB-UniRule"/>
</dbReference>
<dbReference type="GO" id="GO:0020037">
    <property type="term" value="F:heme binding"/>
    <property type="evidence" value="ECO:0007669"/>
    <property type="project" value="UniProtKB-UniRule"/>
</dbReference>
<dbReference type="GO" id="GO:0006979">
    <property type="term" value="P:response to oxidative stress"/>
    <property type="evidence" value="ECO:0007669"/>
    <property type="project" value="UniProtKB-UniRule"/>
</dbReference>
<keyword evidence="6 18" id="KW-0349">Heme</keyword>
<keyword evidence="10 15" id="KW-0408">Iron</keyword>
<keyword evidence="5 18" id="KW-0575">Peroxidase</keyword>
<feature type="disulfide bond" evidence="17">
    <location>
        <begin position="121"/>
        <end position="318"/>
    </location>
</feature>
<sequence length="334" mass="36722">MESFLKQWNIFMFVFLFFSLPLALAQLELGFYTSSCPDAEFIVQQVVRQHVEVDKSVPAALLRMHFHDCFIRGCDASILIDSTDNNQSEKEAGANASVREYELIDEIKNFLEQACRGIVSCADIITLATRDAIALAGGPVYNVPTGRLDGLISRASEVNLPGPASTVAQIRQTFRARGMTVRDMVLLVGGGHSIGVAHCNFFQDRLFNFQGTGAPDSTMDTTLLNELQGLCGFSSQVPNPTTFLDQNTSFVLDNEIYKQMKMNRGILQIDQELALDPLSSKIVSDFAADNGFFRRRFVDAIIKMGNLPGSGGEVRGNCRRINSATAQQSLLSSI</sequence>
<evidence type="ECO:0000256" key="6">
    <source>
        <dbReference type="ARBA" id="ARBA00022617"/>
    </source>
</evidence>
<feature type="binding site" evidence="15">
    <location>
        <position position="68"/>
    </location>
    <ligand>
        <name>Ca(2+)</name>
        <dbReference type="ChEBI" id="CHEBI:29108"/>
        <label>1</label>
    </ligand>
</feature>
<protein>
    <recommendedName>
        <fullName evidence="3 18">Peroxidase</fullName>
        <ecNumber evidence="3 18">1.11.1.7</ecNumber>
    </recommendedName>
</protein>
<dbReference type="PANTHER" id="PTHR31517:SF59">
    <property type="entry name" value="PEROXIDASE"/>
    <property type="match status" value="1"/>
</dbReference>
<feature type="disulfide bond" evidence="17">
    <location>
        <begin position="199"/>
        <end position="231"/>
    </location>
</feature>
<dbReference type="CDD" id="cd00693">
    <property type="entry name" value="secretory_peroxidase"/>
    <property type="match status" value="1"/>
</dbReference>
<feature type="active site" description="Proton acceptor" evidence="13">
    <location>
        <position position="67"/>
    </location>
</feature>
<keyword evidence="11 17" id="KW-1015">Disulfide bond</keyword>
<dbReference type="GO" id="GO:0005576">
    <property type="term" value="C:extracellular region"/>
    <property type="evidence" value="ECO:0007669"/>
    <property type="project" value="UniProtKB-SubCell"/>
</dbReference>
<comment type="catalytic activity">
    <reaction evidence="1 18">
        <text>2 a phenolic donor + H2O2 = 2 a phenolic radical donor + 2 H2O</text>
        <dbReference type="Rhea" id="RHEA:56136"/>
        <dbReference type="ChEBI" id="CHEBI:15377"/>
        <dbReference type="ChEBI" id="CHEBI:16240"/>
        <dbReference type="ChEBI" id="CHEBI:139520"/>
        <dbReference type="ChEBI" id="CHEBI:139521"/>
        <dbReference type="EC" id="1.11.1.7"/>
    </reaction>
</comment>
<dbReference type="PRINTS" id="PR00458">
    <property type="entry name" value="PEROXIDASE"/>
</dbReference>
<evidence type="ECO:0000259" key="19">
    <source>
        <dbReference type="PROSITE" id="PS50873"/>
    </source>
</evidence>
<evidence type="ECO:0000256" key="17">
    <source>
        <dbReference type="PIRSR" id="PIRSR600823-5"/>
    </source>
</evidence>
<feature type="binding site" description="axial binding residue" evidence="15">
    <location>
        <position position="192"/>
    </location>
    <ligand>
        <name>heme b</name>
        <dbReference type="ChEBI" id="CHEBI:60344"/>
    </ligand>
    <ligandPart>
        <name>Fe</name>
        <dbReference type="ChEBI" id="CHEBI:18248"/>
    </ligandPart>
</feature>
<evidence type="ECO:0000313" key="21">
    <source>
        <dbReference type="RefSeq" id="XP_021847644.2"/>
    </source>
</evidence>
<comment type="cofactor">
    <cofactor evidence="15 18">
        <name>Ca(2+)</name>
        <dbReference type="ChEBI" id="CHEBI:29108"/>
    </cofactor>
    <text evidence="15 18">Binds 2 calcium ions per subunit.</text>
</comment>
<keyword evidence="12 18" id="KW-0376">Hydrogen peroxide</keyword>
<dbReference type="GO" id="GO:0004601">
    <property type="term" value="F:peroxidase activity"/>
    <property type="evidence" value="ECO:0000318"/>
    <property type="project" value="GO_Central"/>
</dbReference>
<keyword evidence="7 15" id="KW-0479">Metal-binding</keyword>
<name>A0A9R0JUM2_SPIOL</name>
<reference evidence="20" key="1">
    <citation type="journal article" date="2021" name="Nat. Commun.">
        <title>Genomic analyses provide insights into spinach domestication and the genetic basis of agronomic traits.</title>
        <authorList>
            <person name="Cai X."/>
            <person name="Sun X."/>
            <person name="Xu C."/>
            <person name="Sun H."/>
            <person name="Wang X."/>
            <person name="Ge C."/>
            <person name="Zhang Z."/>
            <person name="Wang Q."/>
            <person name="Fei Z."/>
            <person name="Jiao C."/>
            <person name="Wang Q."/>
        </authorList>
    </citation>
    <scope>NUCLEOTIDE SEQUENCE [LARGE SCALE GENOMIC DNA]</scope>
    <source>
        <strain evidence="20">cv. Varoflay</strain>
    </source>
</reference>
<feature type="chain" id="PRO_5044982127" description="Peroxidase" evidence="18">
    <location>
        <begin position="26"/>
        <end position="334"/>
    </location>
</feature>
<dbReference type="Gene3D" id="1.10.520.10">
    <property type="match status" value="1"/>
</dbReference>